<comment type="caution">
    <text evidence="4">The sequence shown here is derived from an EMBL/GenBank/DDBJ whole genome shotgun (WGS) entry which is preliminary data.</text>
</comment>
<evidence type="ECO:0000313" key="4">
    <source>
        <dbReference type="EMBL" id="KAB7507808.1"/>
    </source>
</evidence>
<dbReference type="InterPro" id="IPR051053">
    <property type="entry name" value="ECH/Chromodomain_protein"/>
</dbReference>
<keyword evidence="2" id="KW-0576">Peroxisome</keyword>
<sequence length="261" mass="29067">MNTSNNIIVSKSMEGLLKITFNRPERLNALDENMFASIKSILQESSEDPTVKVIAFTGIGSYFSSGYDMKNFFKAPESSSEVSPEDDMATLMQRGKNSIKEFVAAFIDCPKILVAIVNGPAIGIGVTILAHFDLVFASKSATFSCPFTQLGLTMEGCSSLLFPLLMGFSKAAQMLIFGKKIDAIEAYSSNLVTKVVDEDALESCWEEIDEICKPNHYLKTEMRNALHEANDEECEVLFNQWTSEEFIERQMKFLLGKKSKL</sequence>
<accession>A0A5N5TNS8</accession>
<dbReference type="PANTHER" id="PTHR43684">
    <property type="match status" value="1"/>
</dbReference>
<dbReference type="SUPFAM" id="SSF52096">
    <property type="entry name" value="ClpP/crotonase"/>
    <property type="match status" value="1"/>
</dbReference>
<dbReference type="PANTHER" id="PTHR43684:SF1">
    <property type="entry name" value="ENOYL-COA DELTA ISOMERASE 2"/>
    <property type="match status" value="1"/>
</dbReference>
<dbReference type="CDD" id="cd06558">
    <property type="entry name" value="crotonase-like"/>
    <property type="match status" value="1"/>
</dbReference>
<dbReference type="GO" id="GO:0004165">
    <property type="term" value="F:delta(3)-delta(2)-enoyl-CoA isomerase activity"/>
    <property type="evidence" value="ECO:0007669"/>
    <property type="project" value="UniProtKB-ARBA"/>
</dbReference>
<dbReference type="GO" id="GO:0005777">
    <property type="term" value="C:peroxisome"/>
    <property type="evidence" value="ECO:0007669"/>
    <property type="project" value="UniProtKB-SubCell"/>
</dbReference>
<dbReference type="Gene3D" id="3.90.226.10">
    <property type="entry name" value="2-enoyl-CoA Hydratase, Chain A, domain 1"/>
    <property type="match status" value="1"/>
</dbReference>
<keyword evidence="5" id="KW-1185">Reference proteome</keyword>
<dbReference type="Pfam" id="PF00378">
    <property type="entry name" value="ECH_1"/>
    <property type="match status" value="1"/>
</dbReference>
<proteinExistence type="predicted"/>
<dbReference type="Gene3D" id="1.10.12.10">
    <property type="entry name" value="Lyase 2-enoyl-coa Hydratase, Chain A, domain 2"/>
    <property type="match status" value="1"/>
</dbReference>
<dbReference type="AlphaFoldDB" id="A0A5N5TNS8"/>
<keyword evidence="3 4" id="KW-0413">Isomerase</keyword>
<comment type="subcellular location">
    <subcellularLocation>
        <location evidence="1">Peroxisome</location>
    </subcellularLocation>
</comment>
<protein>
    <submittedName>
        <fullName evidence="4">Enoyl-CoA delta isomerase 2, mitochondrial</fullName>
    </submittedName>
</protein>
<name>A0A5N5TNS8_9CRUS</name>
<organism evidence="4 5">
    <name type="scientific">Armadillidium nasatum</name>
    <dbReference type="NCBI Taxonomy" id="96803"/>
    <lineage>
        <taxon>Eukaryota</taxon>
        <taxon>Metazoa</taxon>
        <taxon>Ecdysozoa</taxon>
        <taxon>Arthropoda</taxon>
        <taxon>Crustacea</taxon>
        <taxon>Multicrustacea</taxon>
        <taxon>Malacostraca</taxon>
        <taxon>Eumalacostraca</taxon>
        <taxon>Peracarida</taxon>
        <taxon>Isopoda</taxon>
        <taxon>Oniscidea</taxon>
        <taxon>Crinocheta</taxon>
        <taxon>Armadillidiidae</taxon>
        <taxon>Armadillidium</taxon>
    </lineage>
</organism>
<dbReference type="OrthoDB" id="409763at2759"/>
<evidence type="ECO:0000313" key="5">
    <source>
        <dbReference type="Proteomes" id="UP000326759"/>
    </source>
</evidence>
<evidence type="ECO:0000256" key="1">
    <source>
        <dbReference type="ARBA" id="ARBA00004275"/>
    </source>
</evidence>
<dbReference type="Proteomes" id="UP000326759">
    <property type="component" value="Unassembled WGS sequence"/>
</dbReference>
<reference evidence="4 5" key="1">
    <citation type="journal article" date="2019" name="PLoS Biol.">
        <title>Sex chromosomes control vertical transmission of feminizing Wolbachia symbionts in an isopod.</title>
        <authorList>
            <person name="Becking T."/>
            <person name="Chebbi M.A."/>
            <person name="Giraud I."/>
            <person name="Moumen B."/>
            <person name="Laverre T."/>
            <person name="Caubet Y."/>
            <person name="Peccoud J."/>
            <person name="Gilbert C."/>
            <person name="Cordaux R."/>
        </authorList>
    </citation>
    <scope>NUCLEOTIDE SEQUENCE [LARGE SCALE GENOMIC DNA]</scope>
    <source>
        <strain evidence="4">ANa2</strain>
        <tissue evidence="4">Whole body excluding digestive tract and cuticle</tissue>
    </source>
</reference>
<gene>
    <name evidence="4" type="primary">Eci2_0</name>
    <name evidence="4" type="ORF">Anas_04411</name>
</gene>
<dbReference type="InterPro" id="IPR014748">
    <property type="entry name" value="Enoyl-CoA_hydra_C"/>
</dbReference>
<dbReference type="InterPro" id="IPR001753">
    <property type="entry name" value="Enoyl-CoA_hydra/iso"/>
</dbReference>
<evidence type="ECO:0000256" key="3">
    <source>
        <dbReference type="ARBA" id="ARBA00023235"/>
    </source>
</evidence>
<dbReference type="InterPro" id="IPR029045">
    <property type="entry name" value="ClpP/crotonase-like_dom_sf"/>
</dbReference>
<dbReference type="EMBL" id="SEYY01000210">
    <property type="protein sequence ID" value="KAB7507808.1"/>
    <property type="molecule type" value="Genomic_DNA"/>
</dbReference>
<evidence type="ECO:0000256" key="2">
    <source>
        <dbReference type="ARBA" id="ARBA00023140"/>
    </source>
</evidence>